<dbReference type="InterPro" id="IPR010930">
    <property type="entry name" value="Flg_bb/hook_C_dom"/>
</dbReference>
<proteinExistence type="inferred from homology"/>
<protein>
    <submittedName>
        <fullName evidence="6">Flagellar basal-body rod protein FlgG</fullName>
    </submittedName>
</protein>
<comment type="subcellular location">
    <subcellularLocation>
        <location evidence="2">Bacterial flagellum basal body</location>
    </subcellularLocation>
</comment>
<comment type="similarity">
    <text evidence="1 2">Belongs to the flagella basal body rod proteins family.</text>
</comment>
<name>A0A1H3T886_9BACI</name>
<sequence>MNQSMINSAVTMGQIQHKLDTIGNNLANVNTTGYKRRDTTFSDLLVQHINNQIVHSHEVGRQTPNGIRVGSGAAVAQTAIRFEQGSIQTTGRPLDIALTEKGYFFELTPAEDGTRRFTRDGAFYLTPNPAAQGENLLVNQNGDYILSVDGNPISIPAGHEELNITEEGVIEVVFANGQRAVAGQIQLVQITKPQLLLSAGENTFVFPNLADLELNIDDVLNEAAGTQVFMQGALESSNVDMGREITEMMLAQRSYQFNAQAISITDQMMGLVNNIR</sequence>
<dbReference type="InterPro" id="IPR037925">
    <property type="entry name" value="FlgE/F/G-like"/>
</dbReference>
<accession>A0A1H3T886</accession>
<evidence type="ECO:0000256" key="1">
    <source>
        <dbReference type="ARBA" id="ARBA00009677"/>
    </source>
</evidence>
<keyword evidence="6" id="KW-0966">Cell projection</keyword>
<reference evidence="7" key="1">
    <citation type="submission" date="2016-10" db="EMBL/GenBank/DDBJ databases">
        <authorList>
            <person name="Varghese N."/>
            <person name="Submissions S."/>
        </authorList>
    </citation>
    <scope>NUCLEOTIDE SEQUENCE [LARGE SCALE GENOMIC DNA]</scope>
    <source>
        <strain evidence="7">SP</strain>
    </source>
</reference>
<evidence type="ECO:0000259" key="3">
    <source>
        <dbReference type="Pfam" id="PF00460"/>
    </source>
</evidence>
<evidence type="ECO:0000313" key="6">
    <source>
        <dbReference type="EMBL" id="SDZ46270.1"/>
    </source>
</evidence>
<gene>
    <name evidence="6" type="ORF">SAMN05421736_11398</name>
</gene>
<dbReference type="GO" id="GO:0071978">
    <property type="term" value="P:bacterial-type flagellum-dependent swarming motility"/>
    <property type="evidence" value="ECO:0007669"/>
    <property type="project" value="TreeGrafter"/>
</dbReference>
<dbReference type="Pfam" id="PF00460">
    <property type="entry name" value="Flg_bb_rod"/>
    <property type="match status" value="1"/>
</dbReference>
<dbReference type="Pfam" id="PF22692">
    <property type="entry name" value="LlgE_F_G_D1"/>
    <property type="match status" value="1"/>
</dbReference>
<dbReference type="EMBL" id="FNPI01000013">
    <property type="protein sequence ID" value="SDZ46270.1"/>
    <property type="molecule type" value="Genomic_DNA"/>
</dbReference>
<evidence type="ECO:0000259" key="5">
    <source>
        <dbReference type="Pfam" id="PF22692"/>
    </source>
</evidence>
<feature type="domain" description="Flagellar hook protein FlgE/F/G-like D1" evidence="5">
    <location>
        <begin position="104"/>
        <end position="172"/>
    </location>
</feature>
<dbReference type="PANTHER" id="PTHR30435">
    <property type="entry name" value="FLAGELLAR PROTEIN"/>
    <property type="match status" value="1"/>
</dbReference>
<dbReference type="OrthoDB" id="9804559at2"/>
<organism evidence="6 7">
    <name type="scientific">Evansella caseinilytica</name>
    <dbReference type="NCBI Taxonomy" id="1503961"/>
    <lineage>
        <taxon>Bacteria</taxon>
        <taxon>Bacillati</taxon>
        <taxon>Bacillota</taxon>
        <taxon>Bacilli</taxon>
        <taxon>Bacillales</taxon>
        <taxon>Bacillaceae</taxon>
        <taxon>Evansella</taxon>
    </lineage>
</organism>
<feature type="domain" description="Flagellar basal body rod protein N-terminal" evidence="3">
    <location>
        <begin position="14"/>
        <end position="35"/>
    </location>
</feature>
<dbReference type="GO" id="GO:0009425">
    <property type="term" value="C:bacterial-type flagellum basal body"/>
    <property type="evidence" value="ECO:0007669"/>
    <property type="project" value="UniProtKB-SubCell"/>
</dbReference>
<dbReference type="InterPro" id="IPR053967">
    <property type="entry name" value="LlgE_F_G-like_D1"/>
</dbReference>
<dbReference type="PANTHER" id="PTHR30435:SF19">
    <property type="entry name" value="FLAGELLAR BASAL-BODY ROD PROTEIN FLGG"/>
    <property type="match status" value="1"/>
</dbReference>
<dbReference type="Pfam" id="PF06429">
    <property type="entry name" value="Flg_bbr_C"/>
    <property type="match status" value="1"/>
</dbReference>
<dbReference type="InterPro" id="IPR019776">
    <property type="entry name" value="Flagellar_basal_body_rod_CS"/>
</dbReference>
<dbReference type="PROSITE" id="PS00588">
    <property type="entry name" value="FLAGELLA_BB_ROD"/>
    <property type="match status" value="1"/>
</dbReference>
<feature type="domain" description="Flagellar basal-body/hook protein C-terminal" evidence="4">
    <location>
        <begin position="230"/>
        <end position="275"/>
    </location>
</feature>
<keyword evidence="6" id="KW-0969">Cilium</keyword>
<dbReference type="InterPro" id="IPR001444">
    <property type="entry name" value="Flag_bb_rod_N"/>
</dbReference>
<dbReference type="NCBIfam" id="TIGR03506">
    <property type="entry name" value="FlgEFG_subfam"/>
    <property type="match status" value="1"/>
</dbReference>
<dbReference type="InterPro" id="IPR020013">
    <property type="entry name" value="Flagellar_FlgE/F/G"/>
</dbReference>
<keyword evidence="6" id="KW-0282">Flagellum</keyword>
<dbReference type="Proteomes" id="UP000198935">
    <property type="component" value="Unassembled WGS sequence"/>
</dbReference>
<dbReference type="STRING" id="1503961.SAMN05421736_11398"/>
<dbReference type="AlphaFoldDB" id="A0A1H3T886"/>
<keyword evidence="2" id="KW-0975">Bacterial flagellum</keyword>
<keyword evidence="7" id="KW-1185">Reference proteome</keyword>
<evidence type="ECO:0000256" key="2">
    <source>
        <dbReference type="RuleBase" id="RU362116"/>
    </source>
</evidence>
<dbReference type="SUPFAM" id="SSF117143">
    <property type="entry name" value="Flagellar hook protein flgE"/>
    <property type="match status" value="1"/>
</dbReference>
<evidence type="ECO:0000313" key="7">
    <source>
        <dbReference type="Proteomes" id="UP000198935"/>
    </source>
</evidence>
<evidence type="ECO:0000259" key="4">
    <source>
        <dbReference type="Pfam" id="PF06429"/>
    </source>
</evidence>